<evidence type="ECO:0000256" key="8">
    <source>
        <dbReference type="ARBA" id="ARBA00023235"/>
    </source>
</evidence>
<reference evidence="12" key="2">
    <citation type="submission" date="2025-09" db="UniProtKB">
        <authorList>
            <consortium name="Ensembl"/>
        </authorList>
    </citation>
    <scope>IDENTIFICATION</scope>
</reference>
<keyword evidence="9" id="KW-0676">Redox-active center</keyword>
<evidence type="ECO:0000256" key="6">
    <source>
        <dbReference type="ARBA" id="ARBA00022824"/>
    </source>
</evidence>
<comment type="similarity">
    <text evidence="2">Belongs to the protein disulfide isomerase family.</text>
</comment>
<evidence type="ECO:0000256" key="4">
    <source>
        <dbReference type="ARBA" id="ARBA00022729"/>
    </source>
</evidence>
<keyword evidence="8" id="KW-0413">Isomerase</keyword>
<sequence>MTQCEIRFFVGLYPSCTSLLSCGASATAFTVLKNQLFCIRLLFLDPDAPWCGHCKQLAPIWDQLGEKFKDNANIVVAKMDSTANEIEAVKVHSFPTLKFFPAGDDRKVIDYNGERTLDGFTKFLESGGKEGGAPAGDDEDEDSDVYSEDGKDKSLTLGHNQ</sequence>
<dbReference type="CDD" id="cd02995">
    <property type="entry name" value="PDI_a_PDI_a'_C"/>
    <property type="match status" value="1"/>
</dbReference>
<dbReference type="PANTHER" id="PTHR18929:SF101">
    <property type="entry name" value="PROTEIN DISULFIDE-ISOMERASE"/>
    <property type="match status" value="1"/>
</dbReference>
<evidence type="ECO:0000256" key="2">
    <source>
        <dbReference type="ARBA" id="ARBA00006347"/>
    </source>
</evidence>
<evidence type="ECO:0000256" key="5">
    <source>
        <dbReference type="ARBA" id="ARBA00022737"/>
    </source>
</evidence>
<keyword evidence="13" id="KW-1185">Reference proteome</keyword>
<dbReference type="AlphaFoldDB" id="A0A673FL73"/>
<keyword evidence="6" id="KW-0256">Endoplasmic reticulum</keyword>
<dbReference type="GO" id="GO:0005783">
    <property type="term" value="C:endoplasmic reticulum"/>
    <property type="evidence" value="ECO:0007669"/>
    <property type="project" value="TreeGrafter"/>
</dbReference>
<dbReference type="Pfam" id="PF00085">
    <property type="entry name" value="Thioredoxin"/>
    <property type="match status" value="1"/>
</dbReference>
<evidence type="ECO:0000313" key="12">
    <source>
        <dbReference type="Ensembl" id="ENSSRHP00000003495.1"/>
    </source>
</evidence>
<reference evidence="12" key="1">
    <citation type="submission" date="2025-08" db="UniProtKB">
        <authorList>
            <consortium name="Ensembl"/>
        </authorList>
    </citation>
    <scope>IDENTIFICATION</scope>
</reference>
<feature type="region of interest" description="Disordered" evidence="10">
    <location>
        <begin position="125"/>
        <end position="161"/>
    </location>
</feature>
<evidence type="ECO:0000256" key="7">
    <source>
        <dbReference type="ARBA" id="ARBA00023157"/>
    </source>
</evidence>
<evidence type="ECO:0000256" key="3">
    <source>
        <dbReference type="ARBA" id="ARBA00012723"/>
    </source>
</evidence>
<evidence type="ECO:0000259" key="11">
    <source>
        <dbReference type="PROSITE" id="PS51352"/>
    </source>
</evidence>
<organism evidence="12 13">
    <name type="scientific">Sinocyclocheilus rhinocerous</name>
    <dbReference type="NCBI Taxonomy" id="307959"/>
    <lineage>
        <taxon>Eukaryota</taxon>
        <taxon>Metazoa</taxon>
        <taxon>Chordata</taxon>
        <taxon>Craniata</taxon>
        <taxon>Vertebrata</taxon>
        <taxon>Euteleostomi</taxon>
        <taxon>Actinopterygii</taxon>
        <taxon>Neopterygii</taxon>
        <taxon>Teleostei</taxon>
        <taxon>Ostariophysi</taxon>
        <taxon>Cypriniformes</taxon>
        <taxon>Cyprinidae</taxon>
        <taxon>Cyprininae</taxon>
        <taxon>Sinocyclocheilus</taxon>
    </lineage>
</organism>
<dbReference type="GO" id="GO:0034976">
    <property type="term" value="P:response to endoplasmic reticulum stress"/>
    <property type="evidence" value="ECO:0007669"/>
    <property type="project" value="TreeGrafter"/>
</dbReference>
<dbReference type="EC" id="5.3.4.1" evidence="3"/>
<proteinExistence type="inferred from homology"/>
<dbReference type="PROSITE" id="PS51352">
    <property type="entry name" value="THIOREDOXIN_2"/>
    <property type="match status" value="1"/>
</dbReference>
<dbReference type="GO" id="GO:0006457">
    <property type="term" value="P:protein folding"/>
    <property type="evidence" value="ECO:0007669"/>
    <property type="project" value="TreeGrafter"/>
</dbReference>
<feature type="domain" description="Thioredoxin" evidence="11">
    <location>
        <begin position="20"/>
        <end position="129"/>
    </location>
</feature>
<dbReference type="Ensembl" id="ENSSRHT00000003625.1">
    <property type="protein sequence ID" value="ENSSRHP00000003495.1"/>
    <property type="gene ID" value="ENSSRHG00000002385.1"/>
</dbReference>
<keyword evidence="5" id="KW-0677">Repeat</keyword>
<protein>
    <recommendedName>
        <fullName evidence="3">protein disulfide-isomerase</fullName>
        <ecNumber evidence="3">5.3.4.1</ecNumber>
    </recommendedName>
</protein>
<evidence type="ECO:0000256" key="10">
    <source>
        <dbReference type="SAM" id="MobiDB-lite"/>
    </source>
</evidence>
<dbReference type="Proteomes" id="UP000472270">
    <property type="component" value="Unassembled WGS sequence"/>
</dbReference>
<dbReference type="PROSITE" id="PS51257">
    <property type="entry name" value="PROKAR_LIPOPROTEIN"/>
    <property type="match status" value="1"/>
</dbReference>
<comment type="catalytic activity">
    <reaction evidence="1">
        <text>Catalyzes the rearrangement of -S-S- bonds in proteins.</text>
        <dbReference type="EC" id="5.3.4.1"/>
    </reaction>
</comment>
<accession>A0A673FL73</accession>
<evidence type="ECO:0000256" key="9">
    <source>
        <dbReference type="ARBA" id="ARBA00023284"/>
    </source>
</evidence>
<evidence type="ECO:0000256" key="1">
    <source>
        <dbReference type="ARBA" id="ARBA00001182"/>
    </source>
</evidence>
<keyword evidence="7" id="KW-1015">Disulfide bond</keyword>
<dbReference type="SUPFAM" id="SSF52833">
    <property type="entry name" value="Thioredoxin-like"/>
    <property type="match status" value="1"/>
</dbReference>
<evidence type="ECO:0000313" key="13">
    <source>
        <dbReference type="Proteomes" id="UP000472270"/>
    </source>
</evidence>
<dbReference type="Gene3D" id="3.40.30.10">
    <property type="entry name" value="Glutaredoxin"/>
    <property type="match status" value="1"/>
</dbReference>
<dbReference type="GO" id="GO:0003756">
    <property type="term" value="F:protein disulfide isomerase activity"/>
    <property type="evidence" value="ECO:0007669"/>
    <property type="project" value="UniProtKB-EC"/>
</dbReference>
<name>A0A673FL73_9TELE</name>
<dbReference type="PANTHER" id="PTHR18929">
    <property type="entry name" value="PROTEIN DISULFIDE ISOMERASE"/>
    <property type="match status" value="1"/>
</dbReference>
<dbReference type="FunFam" id="3.40.30.10:FF:000027">
    <property type="entry name" value="protein disulfide-isomerase A2"/>
    <property type="match status" value="1"/>
</dbReference>
<dbReference type="InterPro" id="IPR036249">
    <property type="entry name" value="Thioredoxin-like_sf"/>
</dbReference>
<dbReference type="PRINTS" id="PR00421">
    <property type="entry name" value="THIOREDOXIN"/>
</dbReference>
<feature type="compositionally biased region" description="Acidic residues" evidence="10">
    <location>
        <begin position="136"/>
        <end position="147"/>
    </location>
</feature>
<dbReference type="InterPro" id="IPR013766">
    <property type="entry name" value="Thioredoxin_domain"/>
</dbReference>
<keyword evidence="4" id="KW-0732">Signal</keyword>